<accession>A0A7R9BX16</accession>
<organism evidence="2">
    <name type="scientific">Notodromas monacha</name>
    <dbReference type="NCBI Taxonomy" id="399045"/>
    <lineage>
        <taxon>Eukaryota</taxon>
        <taxon>Metazoa</taxon>
        <taxon>Ecdysozoa</taxon>
        <taxon>Arthropoda</taxon>
        <taxon>Crustacea</taxon>
        <taxon>Oligostraca</taxon>
        <taxon>Ostracoda</taxon>
        <taxon>Podocopa</taxon>
        <taxon>Podocopida</taxon>
        <taxon>Cypridocopina</taxon>
        <taxon>Cypridoidea</taxon>
        <taxon>Cyprididae</taxon>
        <taxon>Notodromas</taxon>
    </lineage>
</organism>
<dbReference type="GO" id="GO:0004252">
    <property type="term" value="F:serine-type endopeptidase activity"/>
    <property type="evidence" value="ECO:0007669"/>
    <property type="project" value="InterPro"/>
</dbReference>
<sequence>QLKRNLFVITGDISAKNYVASQDAWTIQANSIYPGFDTKRSFQQNLAMLYLEPTVEFSQYFDFIPLPADIQFTDASYSKENIVGFGFGSITSTSTEVETKNPFKIYADQVNVMLRQLTMPVVDISVCQKIYNYTATDVELSSQLCYGGEPNKGVCLRDEGGPVTWIRPSDGTRIIIAVNTNKYGCSKGLANIGTKIAGNHLRWIQAIINTTVTIPKRNNHRGFFEWLPEFIGSPIRNNPSENQQTTNGT</sequence>
<feature type="domain" description="Peptidase S1" evidence="1">
    <location>
        <begin position="1"/>
        <end position="209"/>
    </location>
</feature>
<name>A0A7R9BX16_9CRUS</name>
<dbReference type="EMBL" id="OA885475">
    <property type="protein sequence ID" value="CAD7282075.1"/>
    <property type="molecule type" value="Genomic_DNA"/>
</dbReference>
<reference evidence="2" key="1">
    <citation type="submission" date="2020-11" db="EMBL/GenBank/DDBJ databases">
        <authorList>
            <person name="Tran Van P."/>
        </authorList>
    </citation>
    <scope>NUCLEOTIDE SEQUENCE</scope>
</reference>
<dbReference type="InterPro" id="IPR043504">
    <property type="entry name" value="Peptidase_S1_PA_chymotrypsin"/>
</dbReference>
<dbReference type="PANTHER" id="PTHR24260:SF136">
    <property type="entry name" value="GH08193P-RELATED"/>
    <property type="match status" value="1"/>
</dbReference>
<dbReference type="OrthoDB" id="10002959at2759"/>
<dbReference type="AlphaFoldDB" id="A0A7R9BX16"/>
<dbReference type="InterPro" id="IPR001254">
    <property type="entry name" value="Trypsin_dom"/>
</dbReference>
<keyword evidence="3" id="KW-1185">Reference proteome</keyword>
<dbReference type="GO" id="GO:0006508">
    <property type="term" value="P:proteolysis"/>
    <property type="evidence" value="ECO:0007669"/>
    <property type="project" value="InterPro"/>
</dbReference>
<dbReference type="PROSITE" id="PS50240">
    <property type="entry name" value="TRYPSIN_DOM"/>
    <property type="match status" value="1"/>
</dbReference>
<proteinExistence type="predicted"/>
<gene>
    <name evidence="2" type="ORF">NMOB1V02_LOCUS9707</name>
</gene>
<evidence type="ECO:0000313" key="2">
    <source>
        <dbReference type="EMBL" id="CAD7282075.1"/>
    </source>
</evidence>
<evidence type="ECO:0000259" key="1">
    <source>
        <dbReference type="PROSITE" id="PS50240"/>
    </source>
</evidence>
<feature type="non-terminal residue" evidence="2">
    <location>
        <position position="1"/>
    </location>
</feature>
<dbReference type="EMBL" id="CAJPEX010003438">
    <property type="protein sequence ID" value="CAG0922227.1"/>
    <property type="molecule type" value="Genomic_DNA"/>
</dbReference>
<dbReference type="Pfam" id="PF00089">
    <property type="entry name" value="Trypsin"/>
    <property type="match status" value="1"/>
</dbReference>
<dbReference type="Proteomes" id="UP000678499">
    <property type="component" value="Unassembled WGS sequence"/>
</dbReference>
<dbReference type="Gene3D" id="2.40.10.10">
    <property type="entry name" value="Trypsin-like serine proteases"/>
    <property type="match status" value="2"/>
</dbReference>
<evidence type="ECO:0000313" key="3">
    <source>
        <dbReference type="Proteomes" id="UP000678499"/>
    </source>
</evidence>
<protein>
    <recommendedName>
        <fullName evidence="1">Peptidase S1 domain-containing protein</fullName>
    </recommendedName>
</protein>
<dbReference type="PANTHER" id="PTHR24260">
    <property type="match status" value="1"/>
</dbReference>
<dbReference type="InterPro" id="IPR051333">
    <property type="entry name" value="CLIP_Serine_Protease"/>
</dbReference>
<dbReference type="SUPFAM" id="SSF50494">
    <property type="entry name" value="Trypsin-like serine proteases"/>
    <property type="match status" value="1"/>
</dbReference>
<dbReference type="InterPro" id="IPR009003">
    <property type="entry name" value="Peptidase_S1_PA"/>
</dbReference>